<dbReference type="OMA" id="NIRENMC"/>
<dbReference type="Pfam" id="PF00646">
    <property type="entry name" value="F-box"/>
    <property type="match status" value="1"/>
</dbReference>
<dbReference type="AlphaFoldDB" id="A8Y3A9"/>
<evidence type="ECO:0000259" key="1">
    <source>
        <dbReference type="PROSITE" id="PS50181"/>
    </source>
</evidence>
<proteinExistence type="predicted"/>
<dbReference type="InterPro" id="IPR040161">
    <property type="entry name" value="FB224"/>
</dbReference>
<dbReference type="Pfam" id="PF01827">
    <property type="entry name" value="FTH"/>
    <property type="match status" value="1"/>
</dbReference>
<evidence type="ECO:0000313" key="2">
    <source>
        <dbReference type="EMBL" id="CAP39378.1"/>
    </source>
</evidence>
<organism evidence="2 3">
    <name type="scientific">Caenorhabditis briggsae</name>
    <dbReference type="NCBI Taxonomy" id="6238"/>
    <lineage>
        <taxon>Eukaryota</taxon>
        <taxon>Metazoa</taxon>
        <taxon>Ecdysozoa</taxon>
        <taxon>Nematoda</taxon>
        <taxon>Chromadorea</taxon>
        <taxon>Rhabditida</taxon>
        <taxon>Rhabditina</taxon>
        <taxon>Rhabditomorpha</taxon>
        <taxon>Rhabditoidea</taxon>
        <taxon>Rhabditidae</taxon>
        <taxon>Peloderinae</taxon>
        <taxon>Caenorhabditis</taxon>
    </lineage>
</organism>
<dbReference type="HOGENOM" id="CLU_030831_0_2_1"/>
<dbReference type="CTD" id="8580334"/>
<dbReference type="PROSITE" id="PS50181">
    <property type="entry name" value="FBOX"/>
    <property type="match status" value="1"/>
</dbReference>
<dbReference type="InterPro" id="IPR002900">
    <property type="entry name" value="DUF38/FTH_CAE_spp"/>
</dbReference>
<evidence type="ECO:0000313" key="4">
    <source>
        <dbReference type="WormBase" id="CBG22887"/>
    </source>
</evidence>
<keyword evidence="3" id="KW-1185">Reference proteome</keyword>
<dbReference type="Proteomes" id="UP000008549">
    <property type="component" value="Unassembled WGS sequence"/>
</dbReference>
<dbReference type="eggNOG" id="ENOG502TJXT">
    <property type="taxonomic scope" value="Eukaryota"/>
</dbReference>
<dbReference type="PANTHER" id="PTHR23015:SF4">
    <property type="entry name" value="DUF38 DOMAIN-CONTAINING PROTEIN-RELATED"/>
    <property type="match status" value="1"/>
</dbReference>
<evidence type="ECO:0000313" key="3">
    <source>
        <dbReference type="Proteomes" id="UP000008549"/>
    </source>
</evidence>
<accession>A8Y3A9</accession>
<dbReference type="KEGG" id="cbr:CBG_22887"/>
<dbReference type="RefSeq" id="XP_002638337.1">
    <property type="nucleotide sequence ID" value="XM_002638291.1"/>
</dbReference>
<reference evidence="2 3" key="1">
    <citation type="journal article" date="2003" name="PLoS Biol.">
        <title>The genome sequence of Caenorhabditis briggsae: a platform for comparative genomics.</title>
        <authorList>
            <person name="Stein L.D."/>
            <person name="Bao Z."/>
            <person name="Blasiar D."/>
            <person name="Blumenthal T."/>
            <person name="Brent M.R."/>
            <person name="Chen N."/>
            <person name="Chinwalla A."/>
            <person name="Clarke L."/>
            <person name="Clee C."/>
            <person name="Coghlan A."/>
            <person name="Coulson A."/>
            <person name="D'Eustachio P."/>
            <person name="Fitch D.H."/>
            <person name="Fulton L.A."/>
            <person name="Fulton R.E."/>
            <person name="Griffiths-Jones S."/>
            <person name="Harris T.W."/>
            <person name="Hillier L.W."/>
            <person name="Kamath R."/>
            <person name="Kuwabara P.E."/>
            <person name="Mardis E.R."/>
            <person name="Marra M.A."/>
            <person name="Miner T.L."/>
            <person name="Minx P."/>
            <person name="Mullikin J.C."/>
            <person name="Plumb R.W."/>
            <person name="Rogers J."/>
            <person name="Schein J.E."/>
            <person name="Sohrmann M."/>
            <person name="Spieth J."/>
            <person name="Stajich J.E."/>
            <person name="Wei C."/>
            <person name="Willey D."/>
            <person name="Wilson R.K."/>
            <person name="Durbin R."/>
            <person name="Waterston R.H."/>
        </authorList>
    </citation>
    <scope>NUCLEOTIDE SEQUENCE [LARGE SCALE GENOMIC DNA]</scope>
    <source>
        <strain evidence="2 3">AF16</strain>
    </source>
</reference>
<dbReference type="PANTHER" id="PTHR23015">
    <property type="entry name" value="UNCHARACTERIZED C.ELEGANS PROTEIN"/>
    <property type="match status" value="1"/>
</dbReference>
<sequence length="326" mass="38080">MASIIEMPELVMEKMIGFSDFKAVLTLRQVCHNFRNFIDDLNDSKLPDSKFQKIKFVSDDRRIAFELVESKKSPNCILYSKAQRSFHGKTEFFGYPNILNVAVRDLELVLKFRKSILERLYLEFDNVHLYGGSLVHTVPIKLSNMFEKLNRNVKTRTLSIKTNDPSQIMKILKFVDPGTLKIIELSSLDDQMEIEIDEFVKTEHWKKAEGMRCGFDVLNLNVKDICHFSSCSIRTSSITAQELDLLKKTFSSSSKLEYCRLELRTFNEEMSNLWGPANIFGSSSTWYFQMENSDDKILRIETYQIPQEHLPRKFVKFDMVDRSTWL</sequence>
<feature type="domain" description="F-box" evidence="1">
    <location>
        <begin position="1"/>
        <end position="54"/>
    </location>
</feature>
<name>A8Y3A9_CAEBR</name>
<dbReference type="InParanoid" id="A8Y3A9"/>
<protein>
    <submittedName>
        <fullName evidence="2">Protein CBG22887</fullName>
    </submittedName>
</protein>
<reference evidence="2 3" key="2">
    <citation type="journal article" date="2011" name="PLoS Genet.">
        <title>Caenorhabditis briggsae recombinant inbred line genotypes reveal inter-strain incompatibility and the evolution of recombination.</title>
        <authorList>
            <person name="Ross J.A."/>
            <person name="Koboldt D.C."/>
            <person name="Staisch J.E."/>
            <person name="Chamberlin H.M."/>
            <person name="Gupta B.P."/>
            <person name="Miller R.D."/>
            <person name="Baird S.E."/>
            <person name="Haag E.S."/>
        </authorList>
    </citation>
    <scope>NUCLEOTIDE SEQUENCE [LARGE SCALE GENOMIC DNA]</scope>
    <source>
        <strain evidence="2 3">AF16</strain>
    </source>
</reference>
<dbReference type="EMBL" id="HE600994">
    <property type="protein sequence ID" value="CAP39378.1"/>
    <property type="molecule type" value="Genomic_DNA"/>
</dbReference>
<dbReference type="GeneID" id="8580334"/>
<dbReference type="InterPro" id="IPR001810">
    <property type="entry name" value="F-box_dom"/>
</dbReference>
<dbReference type="WormBase" id="CBG22887">
    <property type="protein sequence ID" value="CBP12350"/>
    <property type="gene ID" value="WBGene00041348"/>
</dbReference>
<gene>
    <name evidence="2 4" type="ORF">CBG22887</name>
    <name evidence="2" type="ORF">CBG_22887</name>
</gene>